<organism evidence="2 3">
    <name type="scientific">Cyanomargarita calcarea GSE-NOS-MK-12-04C</name>
    <dbReference type="NCBI Taxonomy" id="2839659"/>
    <lineage>
        <taxon>Bacteria</taxon>
        <taxon>Bacillati</taxon>
        <taxon>Cyanobacteriota</taxon>
        <taxon>Cyanophyceae</taxon>
        <taxon>Nostocales</taxon>
        <taxon>Cyanomargaritaceae</taxon>
        <taxon>Cyanomargarita</taxon>
    </lineage>
</organism>
<feature type="compositionally biased region" description="Basic and acidic residues" evidence="1">
    <location>
        <begin position="1"/>
        <end position="10"/>
    </location>
</feature>
<sequence length="70" mass="7525">MTPEKPKAKIDFSGAKEPPTSLNLEQEAPPIESEEVSKDINLDPDPFDSNKENEGTQGESQVVKANISAG</sequence>
<evidence type="ECO:0000313" key="3">
    <source>
        <dbReference type="Proteomes" id="UP000729701"/>
    </source>
</evidence>
<accession>A0A951QPB4</accession>
<dbReference type="AlphaFoldDB" id="A0A951QPB4"/>
<dbReference type="EMBL" id="JAHHGZ010000014">
    <property type="protein sequence ID" value="MBW4668662.1"/>
    <property type="molecule type" value="Genomic_DNA"/>
</dbReference>
<protein>
    <submittedName>
        <fullName evidence="2">Uncharacterized protein</fullName>
    </submittedName>
</protein>
<evidence type="ECO:0000256" key="1">
    <source>
        <dbReference type="SAM" id="MobiDB-lite"/>
    </source>
</evidence>
<feature type="region of interest" description="Disordered" evidence="1">
    <location>
        <begin position="1"/>
        <end position="70"/>
    </location>
</feature>
<reference evidence="2" key="2">
    <citation type="journal article" date="2022" name="Microbiol. Resour. Announc.">
        <title>Metagenome Sequencing to Explore Phylogenomics of Terrestrial Cyanobacteria.</title>
        <authorList>
            <person name="Ward R.D."/>
            <person name="Stajich J.E."/>
            <person name="Johansen J.R."/>
            <person name="Huntemann M."/>
            <person name="Clum A."/>
            <person name="Foster B."/>
            <person name="Foster B."/>
            <person name="Roux S."/>
            <person name="Palaniappan K."/>
            <person name="Varghese N."/>
            <person name="Mukherjee S."/>
            <person name="Reddy T.B.K."/>
            <person name="Daum C."/>
            <person name="Copeland A."/>
            <person name="Chen I.A."/>
            <person name="Ivanova N.N."/>
            <person name="Kyrpides N.C."/>
            <person name="Shapiro N."/>
            <person name="Eloe-Fadrosh E.A."/>
            <person name="Pietrasiak N."/>
        </authorList>
    </citation>
    <scope>NUCLEOTIDE SEQUENCE</scope>
    <source>
        <strain evidence="2">GSE-NOS-MK-12-04C</strain>
    </source>
</reference>
<name>A0A951QPB4_9CYAN</name>
<comment type="caution">
    <text evidence="2">The sequence shown here is derived from an EMBL/GenBank/DDBJ whole genome shotgun (WGS) entry which is preliminary data.</text>
</comment>
<gene>
    <name evidence="2" type="ORF">KME60_14845</name>
</gene>
<evidence type="ECO:0000313" key="2">
    <source>
        <dbReference type="EMBL" id="MBW4668662.1"/>
    </source>
</evidence>
<reference evidence="2" key="1">
    <citation type="submission" date="2021-05" db="EMBL/GenBank/DDBJ databases">
        <authorList>
            <person name="Pietrasiak N."/>
            <person name="Ward R."/>
            <person name="Stajich J.E."/>
            <person name="Kurbessoian T."/>
        </authorList>
    </citation>
    <scope>NUCLEOTIDE SEQUENCE</scope>
    <source>
        <strain evidence="2">GSE-NOS-MK-12-04C</strain>
    </source>
</reference>
<dbReference type="Proteomes" id="UP000729701">
    <property type="component" value="Unassembled WGS sequence"/>
</dbReference>
<proteinExistence type="predicted"/>